<name>A0A6J4JWF2_9SPHI</name>
<gene>
    <name evidence="2" type="ORF">AVDCRST_MAG56-4435</name>
</gene>
<sequence>ERLPTHDTDGAGNGFCGAGGMVCRTRSGSGVPARGRGLAHRPGARTRGPHQPLPAHPDPEGPRRGPAKSGPAGGRGGNGPLHLRRGAAAGDRRARHVCLAPPRPHGAGRPGTFRPGAGTAQSPVGRMPGRAGRVARRRRGPVQNHHDRERPGQAGRVRVPVLPGPPRRTPPGADGPHQSRTGSRRL</sequence>
<evidence type="ECO:0000256" key="1">
    <source>
        <dbReference type="SAM" id="MobiDB-lite"/>
    </source>
</evidence>
<feature type="compositionally biased region" description="Low complexity" evidence="1">
    <location>
        <begin position="123"/>
        <end position="132"/>
    </location>
</feature>
<reference evidence="2" key="1">
    <citation type="submission" date="2020-02" db="EMBL/GenBank/DDBJ databases">
        <authorList>
            <person name="Meier V. D."/>
        </authorList>
    </citation>
    <scope>NUCLEOTIDE SEQUENCE</scope>
    <source>
        <strain evidence="2">AVDCRST_MAG56</strain>
    </source>
</reference>
<feature type="non-terminal residue" evidence="2">
    <location>
        <position position="1"/>
    </location>
</feature>
<proteinExistence type="predicted"/>
<feature type="compositionally biased region" description="Basic residues" evidence="1">
    <location>
        <begin position="37"/>
        <end position="48"/>
    </location>
</feature>
<dbReference type="EMBL" id="CADCTQ010000373">
    <property type="protein sequence ID" value="CAA9289345.1"/>
    <property type="molecule type" value="Genomic_DNA"/>
</dbReference>
<accession>A0A6J4JWF2</accession>
<protein>
    <submittedName>
        <fullName evidence="2">Uncharacterized protein</fullName>
    </submittedName>
</protein>
<feature type="non-terminal residue" evidence="2">
    <location>
        <position position="186"/>
    </location>
</feature>
<evidence type="ECO:0000313" key="2">
    <source>
        <dbReference type="EMBL" id="CAA9289345.1"/>
    </source>
</evidence>
<feature type="region of interest" description="Disordered" evidence="1">
    <location>
        <begin position="1"/>
        <end position="186"/>
    </location>
</feature>
<feature type="compositionally biased region" description="Gly residues" evidence="1">
    <location>
        <begin position="11"/>
        <end position="20"/>
    </location>
</feature>
<dbReference type="AlphaFoldDB" id="A0A6J4JWF2"/>
<organism evidence="2">
    <name type="scientific">uncultured Cytophagales bacterium</name>
    <dbReference type="NCBI Taxonomy" id="158755"/>
    <lineage>
        <taxon>Bacteria</taxon>
        <taxon>Pseudomonadati</taxon>
        <taxon>Bacteroidota</taxon>
        <taxon>Sphingobacteriia</taxon>
        <taxon>Sphingobacteriales</taxon>
        <taxon>environmental samples</taxon>
    </lineage>
</organism>